<accession>A0A9D1GG78</accession>
<dbReference type="Gene3D" id="3.30.1360.40">
    <property type="match status" value="1"/>
</dbReference>
<reference evidence="8" key="1">
    <citation type="submission" date="2020-10" db="EMBL/GenBank/DDBJ databases">
        <authorList>
            <person name="Gilroy R."/>
        </authorList>
    </citation>
    <scope>NUCLEOTIDE SEQUENCE</scope>
    <source>
        <strain evidence="8">21143</strain>
    </source>
</reference>
<dbReference type="PANTHER" id="PTHR20982:SF3">
    <property type="entry name" value="MITOCHONDRIAL RIBOSOME RECYCLING FACTOR PSEUDO 1"/>
    <property type="match status" value="1"/>
</dbReference>
<dbReference type="Gene3D" id="1.10.132.20">
    <property type="entry name" value="Ribosome-recycling factor"/>
    <property type="match status" value="1"/>
</dbReference>
<dbReference type="GO" id="GO:0005737">
    <property type="term" value="C:cytoplasm"/>
    <property type="evidence" value="ECO:0007669"/>
    <property type="project" value="UniProtKB-SubCell"/>
</dbReference>
<comment type="similarity">
    <text evidence="2 6">Belongs to the RRF family.</text>
</comment>
<dbReference type="FunFam" id="1.10.132.20:FF:000001">
    <property type="entry name" value="Ribosome-recycling factor"/>
    <property type="match status" value="1"/>
</dbReference>
<dbReference type="GO" id="GO:0043023">
    <property type="term" value="F:ribosomal large subunit binding"/>
    <property type="evidence" value="ECO:0007669"/>
    <property type="project" value="TreeGrafter"/>
</dbReference>
<sequence length="186" mass="21088">MNDVKTYIREAEDKMNLSVAFLDEALASIRAGKANPRILDQIRVEYYGSMVSLSNVATISTPDAKTITIQPWEKPMFKEIEKALQNSEIGITPENNGEVIFLRMPPLTEERRKSLVKQAKQEAENAKVSVRNARRDAIDGLKKAIKDGMPEDVEKDGENEVQKVHDRYIKKIDEIFAAKEKEILTV</sequence>
<dbReference type="InterPro" id="IPR023584">
    <property type="entry name" value="Ribosome_recyc_fac_dom"/>
</dbReference>
<dbReference type="FunFam" id="3.30.1360.40:FF:000001">
    <property type="entry name" value="Ribosome-recycling factor"/>
    <property type="match status" value="1"/>
</dbReference>
<proteinExistence type="inferred from homology"/>
<dbReference type="HAMAP" id="MF_00040">
    <property type="entry name" value="RRF"/>
    <property type="match status" value="1"/>
</dbReference>
<dbReference type="CDD" id="cd00520">
    <property type="entry name" value="RRF"/>
    <property type="match status" value="1"/>
</dbReference>
<dbReference type="InterPro" id="IPR002661">
    <property type="entry name" value="Ribosome_recyc_fac"/>
</dbReference>
<keyword evidence="4 6" id="KW-0648">Protein biosynthesis</keyword>
<dbReference type="InterPro" id="IPR036191">
    <property type="entry name" value="RRF_sf"/>
</dbReference>
<evidence type="ECO:0000256" key="1">
    <source>
        <dbReference type="ARBA" id="ARBA00004496"/>
    </source>
</evidence>
<comment type="function">
    <text evidence="5 6">Responsible for the release of ribosomes from messenger RNA at the termination of protein biosynthesis. May increase the efficiency of translation by recycling ribosomes from one round of translation to another.</text>
</comment>
<evidence type="ECO:0000256" key="2">
    <source>
        <dbReference type="ARBA" id="ARBA00005912"/>
    </source>
</evidence>
<dbReference type="SUPFAM" id="SSF55194">
    <property type="entry name" value="Ribosome recycling factor, RRF"/>
    <property type="match status" value="1"/>
</dbReference>
<dbReference type="PANTHER" id="PTHR20982">
    <property type="entry name" value="RIBOSOME RECYCLING FACTOR"/>
    <property type="match status" value="1"/>
</dbReference>
<comment type="subcellular location">
    <subcellularLocation>
        <location evidence="1 6">Cytoplasm</location>
    </subcellularLocation>
</comment>
<dbReference type="GO" id="GO:0006415">
    <property type="term" value="P:translational termination"/>
    <property type="evidence" value="ECO:0007669"/>
    <property type="project" value="UniProtKB-UniRule"/>
</dbReference>
<protein>
    <recommendedName>
        <fullName evidence="6">Ribosome-recycling factor</fullName>
        <shortName evidence="6">RRF</shortName>
    </recommendedName>
    <alternativeName>
        <fullName evidence="6">Ribosome-releasing factor</fullName>
    </alternativeName>
</protein>
<reference evidence="8" key="2">
    <citation type="journal article" date="2021" name="PeerJ">
        <title>Extensive microbial diversity within the chicken gut microbiome revealed by metagenomics and culture.</title>
        <authorList>
            <person name="Gilroy R."/>
            <person name="Ravi A."/>
            <person name="Getino M."/>
            <person name="Pursley I."/>
            <person name="Horton D.L."/>
            <person name="Alikhan N.F."/>
            <person name="Baker D."/>
            <person name="Gharbi K."/>
            <person name="Hall N."/>
            <person name="Watson M."/>
            <person name="Adriaenssens E.M."/>
            <person name="Foster-Nyarko E."/>
            <person name="Jarju S."/>
            <person name="Secka A."/>
            <person name="Antonio M."/>
            <person name="Oren A."/>
            <person name="Chaudhuri R.R."/>
            <person name="La Ragione R."/>
            <person name="Hildebrand F."/>
            <person name="Pallen M.J."/>
        </authorList>
    </citation>
    <scope>NUCLEOTIDE SEQUENCE</scope>
    <source>
        <strain evidence="8">21143</strain>
    </source>
</reference>
<comment type="caution">
    <text evidence="8">The sequence shown here is derived from an EMBL/GenBank/DDBJ whole genome shotgun (WGS) entry which is preliminary data.</text>
</comment>
<evidence type="ECO:0000313" key="8">
    <source>
        <dbReference type="EMBL" id="HIT39689.1"/>
    </source>
</evidence>
<evidence type="ECO:0000313" key="9">
    <source>
        <dbReference type="Proteomes" id="UP000886722"/>
    </source>
</evidence>
<dbReference type="AlphaFoldDB" id="A0A9D1GG78"/>
<keyword evidence="3 6" id="KW-0963">Cytoplasm</keyword>
<evidence type="ECO:0000256" key="3">
    <source>
        <dbReference type="ARBA" id="ARBA00022490"/>
    </source>
</evidence>
<organism evidence="8 9">
    <name type="scientific">Candidatus Caccoplasma intestinavium</name>
    <dbReference type="NCBI Taxonomy" id="2840716"/>
    <lineage>
        <taxon>Bacteria</taxon>
        <taxon>Pseudomonadati</taxon>
        <taxon>Bacteroidota</taxon>
        <taxon>Bacteroidia</taxon>
        <taxon>Bacteroidales</taxon>
        <taxon>Bacteroidaceae</taxon>
        <taxon>Bacteroidaceae incertae sedis</taxon>
        <taxon>Candidatus Caccoplasma</taxon>
    </lineage>
</organism>
<gene>
    <name evidence="6 8" type="primary">frr</name>
    <name evidence="8" type="ORF">IAD06_06600</name>
</gene>
<dbReference type="EMBL" id="DVKT01000051">
    <property type="protein sequence ID" value="HIT39689.1"/>
    <property type="molecule type" value="Genomic_DNA"/>
</dbReference>
<evidence type="ECO:0000256" key="6">
    <source>
        <dbReference type="HAMAP-Rule" id="MF_00040"/>
    </source>
</evidence>
<dbReference type="NCBIfam" id="TIGR00496">
    <property type="entry name" value="frr"/>
    <property type="match status" value="1"/>
</dbReference>
<dbReference type="Proteomes" id="UP000886722">
    <property type="component" value="Unassembled WGS sequence"/>
</dbReference>
<evidence type="ECO:0000256" key="5">
    <source>
        <dbReference type="ARBA" id="ARBA00025050"/>
    </source>
</evidence>
<evidence type="ECO:0000259" key="7">
    <source>
        <dbReference type="Pfam" id="PF01765"/>
    </source>
</evidence>
<feature type="domain" description="Ribosome recycling factor" evidence="7">
    <location>
        <begin position="23"/>
        <end position="184"/>
    </location>
</feature>
<dbReference type="Pfam" id="PF01765">
    <property type="entry name" value="RRF"/>
    <property type="match status" value="1"/>
</dbReference>
<evidence type="ECO:0000256" key="4">
    <source>
        <dbReference type="ARBA" id="ARBA00022917"/>
    </source>
</evidence>
<name>A0A9D1GG78_9BACT</name>